<sequence>MSVSIEDLVRLAEELSRIDGEAYWRCAVSRGYYAAFHACLEVSPNHIRNARANLHEKLISWMREGRESDDETKLQIAEVGLELDQLRKKRAQADYRLREPVHRTDSMLCVKKSAKIIDVIKSLDSGLI</sequence>
<dbReference type="AlphaFoldDB" id="A0A1E7YMS8"/>
<name>A0A1E7YMS8_9PROT</name>
<evidence type="ECO:0008006" key="3">
    <source>
        <dbReference type="Google" id="ProtNLM"/>
    </source>
</evidence>
<dbReference type="RefSeq" id="WP_070114318.1">
    <property type="nucleotide sequence ID" value="NZ_LZYF01000247.1"/>
</dbReference>
<protein>
    <recommendedName>
        <fullName evidence="3">HEPN domain-containing protein</fullName>
    </recommendedName>
</protein>
<comment type="caution">
    <text evidence="1">The sequence shown here is derived from an EMBL/GenBank/DDBJ whole genome shotgun (WGS) entry which is preliminary data.</text>
</comment>
<dbReference type="Proteomes" id="UP000175616">
    <property type="component" value="Unassembled WGS sequence"/>
</dbReference>
<reference evidence="1 2" key="1">
    <citation type="submission" date="2016-06" db="EMBL/GenBank/DDBJ databases">
        <title>Gene turnover analysis identifies the evolutionary adaptation of the extremophile Acidithiobacillus caldus.</title>
        <authorList>
            <person name="Zhang X."/>
        </authorList>
    </citation>
    <scope>NUCLEOTIDE SEQUENCE [LARGE SCALE GENOMIC DNA]</scope>
    <source>
        <strain evidence="1 2">DX</strain>
    </source>
</reference>
<proteinExistence type="predicted"/>
<dbReference type="EMBL" id="LZYE01000186">
    <property type="protein sequence ID" value="OFC35856.1"/>
    <property type="molecule type" value="Genomic_DNA"/>
</dbReference>
<organism evidence="1 2">
    <name type="scientific">Acidithiobacillus caldus</name>
    <dbReference type="NCBI Taxonomy" id="33059"/>
    <lineage>
        <taxon>Bacteria</taxon>
        <taxon>Pseudomonadati</taxon>
        <taxon>Pseudomonadota</taxon>
        <taxon>Acidithiobacillia</taxon>
        <taxon>Acidithiobacillales</taxon>
        <taxon>Acidithiobacillaceae</taxon>
        <taxon>Acidithiobacillus</taxon>
    </lineage>
</organism>
<dbReference type="Gene3D" id="1.20.120.330">
    <property type="entry name" value="Nucleotidyltransferases domain 2"/>
    <property type="match status" value="1"/>
</dbReference>
<evidence type="ECO:0000313" key="1">
    <source>
        <dbReference type="EMBL" id="OFC35856.1"/>
    </source>
</evidence>
<gene>
    <name evidence="1" type="ORF">BAE27_07000</name>
</gene>
<accession>A0A1E7YMS8</accession>
<evidence type="ECO:0000313" key="2">
    <source>
        <dbReference type="Proteomes" id="UP000175616"/>
    </source>
</evidence>